<dbReference type="CDD" id="cd14667">
    <property type="entry name" value="3D_containing_proteins"/>
    <property type="match status" value="1"/>
</dbReference>
<dbReference type="AlphaFoldDB" id="A0A2S7TZT4"/>
<feature type="domain" description="3D" evidence="2">
    <location>
        <begin position="106"/>
        <end position="168"/>
    </location>
</feature>
<name>A0A2S7TZT4_9BACT</name>
<evidence type="ECO:0000259" key="2">
    <source>
        <dbReference type="Pfam" id="PF06725"/>
    </source>
</evidence>
<protein>
    <recommendedName>
        <fullName evidence="2">3D domain-containing protein</fullName>
    </recommendedName>
</protein>
<dbReference type="Proteomes" id="UP000239907">
    <property type="component" value="Unassembled WGS sequence"/>
</dbReference>
<evidence type="ECO:0000313" key="3">
    <source>
        <dbReference type="EMBL" id="PQJ28258.1"/>
    </source>
</evidence>
<evidence type="ECO:0000313" key="4">
    <source>
        <dbReference type="Proteomes" id="UP000239907"/>
    </source>
</evidence>
<dbReference type="InterPro" id="IPR059180">
    <property type="entry name" value="3D_YorM"/>
</dbReference>
<dbReference type="EMBL" id="MQWA01000001">
    <property type="protein sequence ID" value="PQJ28258.1"/>
    <property type="molecule type" value="Genomic_DNA"/>
</dbReference>
<accession>A0A2S7TZT4</accession>
<dbReference type="InterPro" id="IPR010611">
    <property type="entry name" value="3D_dom"/>
</dbReference>
<feature type="signal peptide" evidence="1">
    <location>
        <begin position="1"/>
        <end position="27"/>
    </location>
</feature>
<dbReference type="Pfam" id="PF06725">
    <property type="entry name" value="3D"/>
    <property type="match status" value="1"/>
</dbReference>
<dbReference type="GO" id="GO:0004553">
    <property type="term" value="F:hydrolase activity, hydrolyzing O-glycosyl compounds"/>
    <property type="evidence" value="ECO:0007669"/>
    <property type="project" value="InterPro"/>
</dbReference>
<dbReference type="PROSITE" id="PS51257">
    <property type="entry name" value="PROKAR_LIPOPROTEIN"/>
    <property type="match status" value="1"/>
</dbReference>
<dbReference type="OrthoDB" id="192457at2"/>
<sequence>MIMKSILFKTAMGLVASAAFSSCALQADSATGSKKVVKGMPHAPCSKLVAKDAGRTKDKHGMVTYKDSERRRHVRTTSYSHMENEPGAPGKMNAAGTTLIFNNKVRSAAADWSVYPLGTKFRIKGLPYLYVVDDYGSSLAGTNTIDIYKPTLSMMRKWGSRNVEVTVVQWGSYERSRRLLSGRRGYWHCKRMHTAIVKKLNTGKYAKLEEAVLF</sequence>
<gene>
    <name evidence="3" type="ORF">BSZ32_06885</name>
</gene>
<proteinExistence type="predicted"/>
<reference evidence="3 4" key="1">
    <citation type="submission" date="2016-12" db="EMBL/GenBank/DDBJ databases">
        <title>Study of bacterial adaptation to deep sea.</title>
        <authorList>
            <person name="Song J."/>
            <person name="Yoshizawa S."/>
            <person name="Kogure K."/>
        </authorList>
    </citation>
    <scope>NUCLEOTIDE SEQUENCE [LARGE SCALE GENOMIC DNA]</scope>
    <source>
        <strain evidence="3 4">SAORIC-165</strain>
    </source>
</reference>
<dbReference type="GO" id="GO:0009254">
    <property type="term" value="P:peptidoglycan turnover"/>
    <property type="evidence" value="ECO:0007669"/>
    <property type="project" value="InterPro"/>
</dbReference>
<keyword evidence="1" id="KW-0732">Signal</keyword>
<evidence type="ECO:0000256" key="1">
    <source>
        <dbReference type="SAM" id="SignalP"/>
    </source>
</evidence>
<organism evidence="3 4">
    <name type="scientific">Rubritalea profundi</name>
    <dbReference type="NCBI Taxonomy" id="1658618"/>
    <lineage>
        <taxon>Bacteria</taxon>
        <taxon>Pseudomonadati</taxon>
        <taxon>Verrucomicrobiota</taxon>
        <taxon>Verrucomicrobiia</taxon>
        <taxon>Verrucomicrobiales</taxon>
        <taxon>Rubritaleaceae</taxon>
        <taxon>Rubritalea</taxon>
    </lineage>
</organism>
<comment type="caution">
    <text evidence="3">The sequence shown here is derived from an EMBL/GenBank/DDBJ whole genome shotgun (WGS) entry which is preliminary data.</text>
</comment>
<feature type="chain" id="PRO_5015642534" description="3D domain-containing protein" evidence="1">
    <location>
        <begin position="28"/>
        <end position="214"/>
    </location>
</feature>
<keyword evidence="4" id="KW-1185">Reference proteome</keyword>
<dbReference type="GO" id="GO:0019867">
    <property type="term" value="C:outer membrane"/>
    <property type="evidence" value="ECO:0007669"/>
    <property type="project" value="InterPro"/>
</dbReference>